<dbReference type="InterPro" id="IPR005158">
    <property type="entry name" value="BTAD"/>
</dbReference>
<evidence type="ECO:0000256" key="7">
    <source>
        <dbReference type="SAM" id="Phobius"/>
    </source>
</evidence>
<feature type="transmembrane region" description="Helical" evidence="7">
    <location>
        <begin position="744"/>
        <end position="766"/>
    </location>
</feature>
<dbReference type="SMART" id="SM00862">
    <property type="entry name" value="Trans_reg_C"/>
    <property type="match status" value="1"/>
</dbReference>
<organism evidence="9 10">
    <name type="scientific">Amycolatopsis pigmentata</name>
    <dbReference type="NCBI Taxonomy" id="450801"/>
    <lineage>
        <taxon>Bacteria</taxon>
        <taxon>Bacillati</taxon>
        <taxon>Actinomycetota</taxon>
        <taxon>Actinomycetes</taxon>
        <taxon>Pseudonocardiales</taxon>
        <taxon>Pseudonocardiaceae</taxon>
        <taxon>Amycolatopsis</taxon>
    </lineage>
</organism>
<dbReference type="EMBL" id="JBHUKR010000019">
    <property type="protein sequence ID" value="MFD2420531.1"/>
    <property type="molecule type" value="Genomic_DNA"/>
</dbReference>
<dbReference type="InterPro" id="IPR016032">
    <property type="entry name" value="Sig_transdc_resp-reg_C-effctor"/>
</dbReference>
<dbReference type="Gene3D" id="3.40.50.300">
    <property type="entry name" value="P-loop containing nucleotide triphosphate hydrolases"/>
    <property type="match status" value="1"/>
</dbReference>
<comment type="similarity">
    <text evidence="1">Belongs to the AfsR/DnrI/RedD regulatory family.</text>
</comment>
<feature type="compositionally biased region" description="Low complexity" evidence="6">
    <location>
        <begin position="249"/>
        <end position="264"/>
    </location>
</feature>
<dbReference type="PANTHER" id="PTHR35807">
    <property type="entry name" value="TRANSCRIPTIONAL REGULATOR REDD-RELATED"/>
    <property type="match status" value="1"/>
</dbReference>
<reference evidence="10" key="1">
    <citation type="journal article" date="2019" name="Int. J. Syst. Evol. Microbiol.">
        <title>The Global Catalogue of Microorganisms (GCM) 10K type strain sequencing project: providing services to taxonomists for standard genome sequencing and annotation.</title>
        <authorList>
            <consortium name="The Broad Institute Genomics Platform"/>
            <consortium name="The Broad Institute Genome Sequencing Center for Infectious Disease"/>
            <person name="Wu L."/>
            <person name="Ma J."/>
        </authorList>
    </citation>
    <scope>NUCLEOTIDE SEQUENCE [LARGE SCALE GENOMIC DNA]</scope>
    <source>
        <strain evidence="10">CGMCC 4.7645</strain>
    </source>
</reference>
<dbReference type="Proteomes" id="UP001597417">
    <property type="component" value="Unassembled WGS sequence"/>
</dbReference>
<proteinExistence type="inferred from homology"/>
<dbReference type="InterPro" id="IPR001867">
    <property type="entry name" value="OmpR/PhoB-type_DNA-bd"/>
</dbReference>
<gene>
    <name evidence="9" type="ORF">ACFSXZ_29815</name>
</gene>
<comment type="caution">
    <text evidence="9">The sequence shown here is derived from an EMBL/GenBank/DDBJ whole genome shotgun (WGS) entry which is preliminary data.</text>
</comment>
<dbReference type="Pfam" id="PF05729">
    <property type="entry name" value="NACHT"/>
    <property type="match status" value="1"/>
</dbReference>
<sequence length="918" mass="100267">MTVEFRLLGEVEARVDGRPVDLGHLRQRLVLITLLVEANRIVPVDQLLERVWAGRPPQRARDTLYGYVHRLRKALAVMAGVDILRKPGGYLLSADEALIDVYRFRELVRQARAADDDSTAMASFDEALTLWRGEPFSGVDTPWLDGVRDVLEKERFAAELDFTDLRLAHGRHTELVPELVSRAGEHQWDERLAAQLMLALYRSGRQADALAHYEQTRTRLAEELGLDPGPALRQLHRRILTSDPSLATPGPRAAPAVAEEPTPETQLDRAARELATAVTRQWTAEAEIRSLHRPAPVRLRWSTTGRPVTGAGEVLRGDISDVAGKFRALPVRQLVVLGEPGSGKTVLAILLTLGLLADRAPGDPTPVLLSMTSWNPRRDHLHTWLARRLSEEYPGLGNTKAYGPDAATRLVTDERVIPVLDGFDEIPPGLHADAIDALDQAIAGGRPVVVTCRATEYEDAVRHGGILAGAMVVEIEPVELDDAITFLTARHHPGDTRWQSVVAHLRRHRDGPLAQALSTPLMVELARTAYRDSGSDPTELLDPRRFPDRATIEEHLLDAFLPAAYAERPRPPGLPPAAVPTYGPDQAQRWLSFLARHLRHLQTRDFAWWHLVRAIPRPVRGLVFSLPAACLFAIAGLLARGPDLAWVYGLSTAVGGCAAQGWGTRSGPLRVEVRFRGTALPFLGRFAVGAAIGVVIGVVWSLPIGPVVVLVSAFGSGMGLHAWLEVPTEANHASSPATTYAQDRVATLAFALSVALSIGLFYAFAIAASQPHSNLGAVADPFHFTRALPAGLVSALFGWFAFRYVGAVSYGIAGFVLGGEAMAHHIPLSLGLAAGAVFGLAIGLTTALSRSWGVYLISRAWLALRGQTPLRLNRFLEDAHRRGVLRQAGALYQFRHARLHDRLAQDLPARRRIESRTG</sequence>
<dbReference type="PANTHER" id="PTHR35807:SF1">
    <property type="entry name" value="TRANSCRIPTIONAL REGULATOR REDD"/>
    <property type="match status" value="1"/>
</dbReference>
<dbReference type="InterPro" id="IPR036388">
    <property type="entry name" value="WH-like_DNA-bd_sf"/>
</dbReference>
<dbReference type="Gene3D" id="1.10.10.10">
    <property type="entry name" value="Winged helix-like DNA-binding domain superfamily/Winged helix DNA-binding domain"/>
    <property type="match status" value="1"/>
</dbReference>
<dbReference type="InterPro" id="IPR051677">
    <property type="entry name" value="AfsR-DnrI-RedD_regulator"/>
</dbReference>
<evidence type="ECO:0000256" key="1">
    <source>
        <dbReference type="ARBA" id="ARBA00005820"/>
    </source>
</evidence>
<evidence type="ECO:0000256" key="5">
    <source>
        <dbReference type="PROSITE-ProRule" id="PRU01091"/>
    </source>
</evidence>
<evidence type="ECO:0000313" key="10">
    <source>
        <dbReference type="Proteomes" id="UP001597417"/>
    </source>
</evidence>
<keyword evidence="7" id="KW-0472">Membrane</keyword>
<evidence type="ECO:0000256" key="6">
    <source>
        <dbReference type="SAM" id="MobiDB-lite"/>
    </source>
</evidence>
<keyword evidence="7" id="KW-0812">Transmembrane</keyword>
<dbReference type="SUPFAM" id="SSF48452">
    <property type="entry name" value="TPR-like"/>
    <property type="match status" value="1"/>
</dbReference>
<dbReference type="Pfam" id="PF03704">
    <property type="entry name" value="BTAD"/>
    <property type="match status" value="1"/>
</dbReference>
<keyword evidence="4" id="KW-0804">Transcription</keyword>
<dbReference type="InterPro" id="IPR007111">
    <property type="entry name" value="NACHT_NTPase"/>
</dbReference>
<keyword evidence="2" id="KW-0805">Transcription regulation</keyword>
<dbReference type="Gene3D" id="1.25.40.10">
    <property type="entry name" value="Tetratricopeptide repeat domain"/>
    <property type="match status" value="1"/>
</dbReference>
<feature type="transmembrane region" description="Helical" evidence="7">
    <location>
        <begin position="826"/>
        <end position="849"/>
    </location>
</feature>
<dbReference type="InterPro" id="IPR027417">
    <property type="entry name" value="P-loop_NTPase"/>
</dbReference>
<keyword evidence="3 5" id="KW-0238">DNA-binding</keyword>
<accession>A0ABW5G6D3</accession>
<name>A0ABW5G6D3_9PSEU</name>
<evidence type="ECO:0000256" key="3">
    <source>
        <dbReference type="ARBA" id="ARBA00023125"/>
    </source>
</evidence>
<feature type="transmembrane region" description="Helical" evidence="7">
    <location>
        <begin position="682"/>
        <end position="700"/>
    </location>
</feature>
<dbReference type="RefSeq" id="WP_378268635.1">
    <property type="nucleotide sequence ID" value="NZ_JBHUKR010000019.1"/>
</dbReference>
<dbReference type="SMART" id="SM01043">
    <property type="entry name" value="BTAD"/>
    <property type="match status" value="1"/>
</dbReference>
<evidence type="ECO:0000256" key="2">
    <source>
        <dbReference type="ARBA" id="ARBA00023015"/>
    </source>
</evidence>
<feature type="domain" description="OmpR/PhoB-type" evidence="8">
    <location>
        <begin position="1"/>
        <end position="94"/>
    </location>
</feature>
<keyword evidence="10" id="KW-1185">Reference proteome</keyword>
<dbReference type="CDD" id="cd15831">
    <property type="entry name" value="BTAD"/>
    <property type="match status" value="1"/>
</dbReference>
<protein>
    <submittedName>
        <fullName evidence="9">BTAD domain-containing putative transcriptional regulator</fullName>
    </submittedName>
</protein>
<evidence type="ECO:0000256" key="4">
    <source>
        <dbReference type="ARBA" id="ARBA00023163"/>
    </source>
</evidence>
<evidence type="ECO:0000259" key="8">
    <source>
        <dbReference type="PROSITE" id="PS51755"/>
    </source>
</evidence>
<feature type="DNA-binding region" description="OmpR/PhoB-type" evidence="5">
    <location>
        <begin position="1"/>
        <end position="94"/>
    </location>
</feature>
<dbReference type="SUPFAM" id="SSF52540">
    <property type="entry name" value="P-loop containing nucleoside triphosphate hydrolases"/>
    <property type="match status" value="1"/>
</dbReference>
<feature type="region of interest" description="Disordered" evidence="6">
    <location>
        <begin position="242"/>
        <end position="264"/>
    </location>
</feature>
<keyword evidence="7" id="KW-1133">Transmembrane helix</keyword>
<dbReference type="InterPro" id="IPR011990">
    <property type="entry name" value="TPR-like_helical_dom_sf"/>
</dbReference>
<dbReference type="SUPFAM" id="SSF46894">
    <property type="entry name" value="C-terminal effector domain of the bipartite response regulators"/>
    <property type="match status" value="1"/>
</dbReference>
<evidence type="ECO:0000313" key="9">
    <source>
        <dbReference type="EMBL" id="MFD2420531.1"/>
    </source>
</evidence>
<dbReference type="PROSITE" id="PS51755">
    <property type="entry name" value="OMPR_PHOB"/>
    <property type="match status" value="1"/>
</dbReference>